<keyword evidence="6" id="KW-1185">Reference proteome</keyword>
<evidence type="ECO:0000256" key="2">
    <source>
        <dbReference type="ARBA" id="ARBA00022900"/>
    </source>
</evidence>
<dbReference type="InterPro" id="IPR002223">
    <property type="entry name" value="Kunitz_BPTI"/>
</dbReference>
<keyword evidence="3" id="KW-1015">Disulfide bond</keyword>
<dbReference type="SUPFAM" id="SSF57362">
    <property type="entry name" value="BPTI-like"/>
    <property type="match status" value="1"/>
</dbReference>
<dbReference type="Ensembl" id="ENSCUST00005024573.1">
    <property type="protein sequence ID" value="ENSCUSP00005023729.1"/>
    <property type="gene ID" value="ENSCUSG00005014850.1"/>
</dbReference>
<dbReference type="InterPro" id="IPR020901">
    <property type="entry name" value="Prtase_inh_Kunz-CS"/>
</dbReference>
<feature type="domain" description="BPTI/Kunitz inhibitor" evidence="4">
    <location>
        <begin position="45"/>
        <end position="88"/>
    </location>
</feature>
<dbReference type="GO" id="GO:0005615">
    <property type="term" value="C:extracellular space"/>
    <property type="evidence" value="ECO:0007669"/>
    <property type="project" value="TreeGrafter"/>
</dbReference>
<reference evidence="5" key="2">
    <citation type="submission" date="2025-08" db="UniProtKB">
        <authorList>
            <consortium name="Ensembl"/>
        </authorList>
    </citation>
    <scope>IDENTIFICATION</scope>
</reference>
<name>A0A8C3V6W2_CATUS</name>
<keyword evidence="1" id="KW-0646">Protease inhibitor</keyword>
<reference evidence="5" key="3">
    <citation type="submission" date="2025-09" db="UniProtKB">
        <authorList>
            <consortium name="Ensembl"/>
        </authorList>
    </citation>
    <scope>IDENTIFICATION</scope>
</reference>
<evidence type="ECO:0000256" key="3">
    <source>
        <dbReference type="ARBA" id="ARBA00023157"/>
    </source>
</evidence>
<dbReference type="GO" id="GO:0004867">
    <property type="term" value="F:serine-type endopeptidase inhibitor activity"/>
    <property type="evidence" value="ECO:0007669"/>
    <property type="project" value="UniProtKB-KW"/>
</dbReference>
<evidence type="ECO:0000256" key="1">
    <source>
        <dbReference type="ARBA" id="ARBA00022690"/>
    </source>
</evidence>
<proteinExistence type="predicted"/>
<dbReference type="PANTHER" id="PTHR10083">
    <property type="entry name" value="KUNITZ-TYPE PROTEASE INHIBITOR-RELATED"/>
    <property type="match status" value="1"/>
</dbReference>
<dbReference type="Proteomes" id="UP000694563">
    <property type="component" value="Chromosome 7"/>
</dbReference>
<dbReference type="PRINTS" id="PR00759">
    <property type="entry name" value="BASICPTASE"/>
</dbReference>
<evidence type="ECO:0000259" key="4">
    <source>
        <dbReference type="PROSITE" id="PS50279"/>
    </source>
</evidence>
<evidence type="ECO:0000313" key="6">
    <source>
        <dbReference type="Proteomes" id="UP000694563"/>
    </source>
</evidence>
<evidence type="ECO:0000313" key="5">
    <source>
        <dbReference type="Ensembl" id="ENSCUSP00005023729.1"/>
    </source>
</evidence>
<protein>
    <submittedName>
        <fullName evidence="5">Tissue factor pathway inhibitor</fullName>
    </submittedName>
</protein>
<dbReference type="AlphaFoldDB" id="A0A8C3V6W2"/>
<dbReference type="Pfam" id="PF00014">
    <property type="entry name" value="Kunitz_BPTI"/>
    <property type="match status" value="1"/>
</dbReference>
<sequence length="134" mass="15103">MTQFENIQLLQGGQTNSVILHLLCTTGAAWPPLKLVNPFCAMKPGVCRGYFTRYFYNKETKSCEAFKYGGCLGNQNNFRTLEECQTVCRDNCKLMFLITLSFYSCIKKCVCFKGILHGEKKGNLGCPEAAIIYI</sequence>
<dbReference type="FunFam" id="4.10.410.10:FF:000004">
    <property type="entry name" value="Tissue factor pathway inhibitor"/>
    <property type="match status" value="1"/>
</dbReference>
<organism evidence="5 6">
    <name type="scientific">Catharus ustulatus</name>
    <name type="common">Russet-backed thrush</name>
    <name type="synonym">Hylocichla ustulatus</name>
    <dbReference type="NCBI Taxonomy" id="91951"/>
    <lineage>
        <taxon>Eukaryota</taxon>
        <taxon>Metazoa</taxon>
        <taxon>Chordata</taxon>
        <taxon>Craniata</taxon>
        <taxon>Vertebrata</taxon>
        <taxon>Euteleostomi</taxon>
        <taxon>Archelosauria</taxon>
        <taxon>Archosauria</taxon>
        <taxon>Dinosauria</taxon>
        <taxon>Saurischia</taxon>
        <taxon>Theropoda</taxon>
        <taxon>Coelurosauria</taxon>
        <taxon>Aves</taxon>
        <taxon>Neognathae</taxon>
        <taxon>Neoaves</taxon>
        <taxon>Telluraves</taxon>
        <taxon>Australaves</taxon>
        <taxon>Passeriformes</taxon>
        <taxon>Turdidae</taxon>
        <taxon>Catharus</taxon>
    </lineage>
</organism>
<dbReference type="PROSITE" id="PS00280">
    <property type="entry name" value="BPTI_KUNITZ_1"/>
    <property type="match status" value="1"/>
</dbReference>
<reference evidence="5" key="1">
    <citation type="submission" date="2020-10" db="EMBL/GenBank/DDBJ databases">
        <title>Catharus ustulatus (Swainson's thrush) genome, bCatUst1, primary haplotype v2.</title>
        <authorList>
            <person name="Delmore K."/>
            <person name="Vafadar M."/>
            <person name="Formenti G."/>
            <person name="Chow W."/>
            <person name="Pelan S."/>
            <person name="Howe K."/>
            <person name="Rhie A."/>
            <person name="Mountcastle J."/>
            <person name="Haase B."/>
            <person name="Fedrigo O."/>
            <person name="Jarvis E.D."/>
        </authorList>
    </citation>
    <scope>NUCLEOTIDE SEQUENCE [LARGE SCALE GENOMIC DNA]</scope>
</reference>
<dbReference type="PANTHER" id="PTHR10083:SF328">
    <property type="entry name" value="TISSUE FACTOR PATHWAY INHIBITOR"/>
    <property type="match status" value="1"/>
</dbReference>
<keyword evidence="2" id="KW-0722">Serine protease inhibitor</keyword>
<accession>A0A8C3V6W2</accession>
<dbReference type="SMART" id="SM00131">
    <property type="entry name" value="KU"/>
    <property type="match status" value="1"/>
</dbReference>
<dbReference type="InterPro" id="IPR036880">
    <property type="entry name" value="Kunitz_BPTI_sf"/>
</dbReference>
<dbReference type="InterPro" id="IPR050098">
    <property type="entry name" value="TFPI/VKTCI-like"/>
</dbReference>
<dbReference type="PROSITE" id="PS50279">
    <property type="entry name" value="BPTI_KUNITZ_2"/>
    <property type="match status" value="1"/>
</dbReference>
<dbReference type="Gene3D" id="4.10.410.10">
    <property type="entry name" value="Pancreatic trypsin inhibitor Kunitz domain"/>
    <property type="match status" value="1"/>
</dbReference>